<dbReference type="InterPro" id="IPR000131">
    <property type="entry name" value="ATP_synth_F1_gsu"/>
</dbReference>
<dbReference type="PANTHER" id="PTHR11693:SF22">
    <property type="entry name" value="ATP SYNTHASE SUBUNIT GAMMA, MITOCHONDRIAL"/>
    <property type="match status" value="1"/>
</dbReference>
<dbReference type="GO" id="GO:0046933">
    <property type="term" value="F:proton-transporting ATP synthase activity, rotational mechanism"/>
    <property type="evidence" value="ECO:0007669"/>
    <property type="project" value="UniProtKB-UniRule"/>
</dbReference>
<dbReference type="GO" id="GO:0045259">
    <property type="term" value="C:proton-transporting ATP synthase complex"/>
    <property type="evidence" value="ECO:0007669"/>
    <property type="project" value="UniProtKB-KW"/>
</dbReference>
<dbReference type="NCBIfam" id="TIGR01146">
    <property type="entry name" value="ATPsyn_F1gamma"/>
    <property type="match status" value="1"/>
</dbReference>
<keyword evidence="10" id="KW-1003">Cell membrane</keyword>
<keyword evidence="6 10" id="KW-0406">Ion transport</keyword>
<evidence type="ECO:0000256" key="2">
    <source>
        <dbReference type="ARBA" id="ARBA00004170"/>
    </source>
</evidence>
<dbReference type="AlphaFoldDB" id="A0A1W9S045"/>
<dbReference type="PRINTS" id="PR00126">
    <property type="entry name" value="ATPASEGAMMA"/>
</dbReference>
<evidence type="ECO:0000256" key="1">
    <source>
        <dbReference type="ARBA" id="ARBA00003456"/>
    </source>
</evidence>
<proteinExistence type="inferred from homology"/>
<name>A0A1W9S045_9BACT</name>
<dbReference type="Gene3D" id="3.40.1380.10">
    <property type="match status" value="1"/>
</dbReference>
<comment type="similarity">
    <text evidence="3 10">Belongs to the ATPase gamma chain family.</text>
</comment>
<dbReference type="Gene3D" id="1.10.287.80">
    <property type="entry name" value="ATP synthase, gamma subunit, helix hairpin domain"/>
    <property type="match status" value="2"/>
</dbReference>
<evidence type="ECO:0000313" key="11">
    <source>
        <dbReference type="EMBL" id="OQX90218.1"/>
    </source>
</evidence>
<dbReference type="EMBL" id="NATQ01000087">
    <property type="protein sequence ID" value="OQX90218.1"/>
    <property type="molecule type" value="Genomic_DNA"/>
</dbReference>
<keyword evidence="8 10" id="KW-0139">CF(1)</keyword>
<evidence type="ECO:0000256" key="9">
    <source>
        <dbReference type="ARBA" id="ARBA00023310"/>
    </source>
</evidence>
<evidence type="ECO:0000256" key="3">
    <source>
        <dbReference type="ARBA" id="ARBA00007681"/>
    </source>
</evidence>
<keyword evidence="9 10" id="KW-0066">ATP synthesis</keyword>
<dbReference type="GO" id="GO:0005886">
    <property type="term" value="C:plasma membrane"/>
    <property type="evidence" value="ECO:0007669"/>
    <property type="project" value="UniProtKB-SubCell"/>
</dbReference>
<sequence>MLGNLRRLRQRIKGVEKTHHLTSAMKVVASVRVRKAQNALYAMRPYSDRLMSMIQRLVRYEEEPHPLLRTKEEGKILLAVFTSDKGLCGPFNSNIIKKAELVIKNFREKGDEVDIIAIGKKGRDHFRKHDYPVVAEYTGFQPRIDYEDAVAIGEIFIDSFVAGDYKEITALYHQFYSAGRQVVIERCILPIRTFVPAEPPPVEYIYEPDKTSILHVILPMYVNVTIWRVLQESTASEHGARMVAMDMATRRCEEQIDALTLRYHKERQASITMELIDIVGTAEAVSGGI</sequence>
<dbReference type="HAMAP" id="MF_00815">
    <property type="entry name" value="ATP_synth_gamma_bact"/>
    <property type="match status" value="1"/>
</dbReference>
<dbReference type="InterPro" id="IPR035968">
    <property type="entry name" value="ATP_synth_F1_ATPase_gsu"/>
</dbReference>
<comment type="subcellular location">
    <subcellularLocation>
        <location evidence="10">Cell membrane</location>
        <topology evidence="10">Peripheral membrane protein</topology>
    </subcellularLocation>
    <subcellularLocation>
        <location evidence="2">Membrane</location>
        <topology evidence="2">Peripheral membrane protein</topology>
    </subcellularLocation>
</comment>
<dbReference type="GO" id="GO:0005524">
    <property type="term" value="F:ATP binding"/>
    <property type="evidence" value="ECO:0007669"/>
    <property type="project" value="UniProtKB-UniRule"/>
</dbReference>
<dbReference type="PANTHER" id="PTHR11693">
    <property type="entry name" value="ATP SYNTHASE GAMMA CHAIN"/>
    <property type="match status" value="1"/>
</dbReference>
<keyword evidence="7 10" id="KW-0472">Membrane</keyword>
<dbReference type="Pfam" id="PF00231">
    <property type="entry name" value="ATP-synt"/>
    <property type="match status" value="1"/>
</dbReference>
<dbReference type="CDD" id="cd12151">
    <property type="entry name" value="F1-ATPase_gamma"/>
    <property type="match status" value="1"/>
</dbReference>
<keyword evidence="5 10" id="KW-0375">Hydrogen ion transport</keyword>
<reference evidence="12" key="1">
    <citation type="submission" date="2017-03" db="EMBL/GenBank/DDBJ databases">
        <title>Novel pathways for hydrocarbon cycling and metabolic interdependencies in hydrothermal sediment communities.</title>
        <authorList>
            <person name="Dombrowski N."/>
            <person name="Seitz K."/>
            <person name="Teske A."/>
            <person name="Baker B."/>
        </authorList>
    </citation>
    <scope>NUCLEOTIDE SEQUENCE [LARGE SCALE GENOMIC DNA]</scope>
</reference>
<dbReference type="Proteomes" id="UP000192611">
    <property type="component" value="Unassembled WGS sequence"/>
</dbReference>
<evidence type="ECO:0000256" key="4">
    <source>
        <dbReference type="ARBA" id="ARBA00022448"/>
    </source>
</evidence>
<accession>A0A1W9S045</accession>
<organism evidence="11 12">
    <name type="scientific">Candidatus Coatesbacteria bacterium 4484_99</name>
    <dbReference type="NCBI Taxonomy" id="1970774"/>
    <lineage>
        <taxon>Bacteria</taxon>
        <taxon>Candidatus Coatesiibacteriota</taxon>
    </lineage>
</organism>
<dbReference type="SUPFAM" id="SSF52943">
    <property type="entry name" value="ATP synthase (F1-ATPase), gamma subunit"/>
    <property type="match status" value="1"/>
</dbReference>
<evidence type="ECO:0000256" key="7">
    <source>
        <dbReference type="ARBA" id="ARBA00023136"/>
    </source>
</evidence>
<protein>
    <recommendedName>
        <fullName evidence="10">ATP synthase gamma chain</fullName>
    </recommendedName>
    <alternativeName>
        <fullName evidence="10">ATP synthase F1 sector gamma subunit</fullName>
    </alternativeName>
    <alternativeName>
        <fullName evidence="10">F-ATPase gamma subunit</fullName>
    </alternativeName>
</protein>
<gene>
    <name evidence="10" type="primary">atpG</name>
    <name evidence="11" type="ORF">B6D57_04300</name>
</gene>
<dbReference type="GO" id="GO:0042777">
    <property type="term" value="P:proton motive force-driven plasma membrane ATP synthesis"/>
    <property type="evidence" value="ECO:0007669"/>
    <property type="project" value="UniProtKB-UniRule"/>
</dbReference>
<evidence type="ECO:0000313" key="12">
    <source>
        <dbReference type="Proteomes" id="UP000192611"/>
    </source>
</evidence>
<comment type="caution">
    <text evidence="11">The sequence shown here is derived from an EMBL/GenBank/DDBJ whole genome shotgun (WGS) entry which is preliminary data.</text>
</comment>
<comment type="function">
    <text evidence="1 10">Produces ATP from ADP in the presence of a proton gradient across the membrane. The gamma chain is believed to be important in regulating ATPase activity and the flow of protons through the CF(0) complex.</text>
</comment>
<comment type="subunit">
    <text evidence="10">F-type ATPases have 2 components, CF(1) - the catalytic core - and CF(0) - the membrane proton channel. CF(1) has five subunits: alpha(3), beta(3), gamma(1), delta(1), epsilon(1). CF(0) has three main subunits: a, b and c.</text>
</comment>
<keyword evidence="4 10" id="KW-0813">Transport</keyword>
<evidence type="ECO:0000256" key="10">
    <source>
        <dbReference type="HAMAP-Rule" id="MF_00815"/>
    </source>
</evidence>
<evidence type="ECO:0000256" key="5">
    <source>
        <dbReference type="ARBA" id="ARBA00022781"/>
    </source>
</evidence>
<evidence type="ECO:0000256" key="8">
    <source>
        <dbReference type="ARBA" id="ARBA00023196"/>
    </source>
</evidence>
<evidence type="ECO:0000256" key="6">
    <source>
        <dbReference type="ARBA" id="ARBA00023065"/>
    </source>
</evidence>